<organism evidence="2 3">
    <name type="scientific">Rhizophagus irregularis (strain DAOM 197198w)</name>
    <name type="common">Glomus intraradices</name>
    <dbReference type="NCBI Taxonomy" id="1432141"/>
    <lineage>
        <taxon>Eukaryota</taxon>
        <taxon>Fungi</taxon>
        <taxon>Fungi incertae sedis</taxon>
        <taxon>Mucoromycota</taxon>
        <taxon>Glomeromycotina</taxon>
        <taxon>Glomeromycetes</taxon>
        <taxon>Glomerales</taxon>
        <taxon>Glomeraceae</taxon>
        <taxon>Rhizophagus</taxon>
    </lineage>
</organism>
<name>A0A015K515_RHIIW</name>
<keyword evidence="1" id="KW-0472">Membrane</keyword>
<feature type="transmembrane region" description="Helical" evidence="1">
    <location>
        <begin position="253"/>
        <end position="274"/>
    </location>
</feature>
<accession>A0A015K515</accession>
<dbReference type="EMBL" id="JEMT01024692">
    <property type="protein sequence ID" value="EXX62544.1"/>
    <property type="molecule type" value="Genomic_DNA"/>
</dbReference>
<keyword evidence="3" id="KW-1185">Reference proteome</keyword>
<dbReference type="SUPFAM" id="SSF57850">
    <property type="entry name" value="RING/U-box"/>
    <property type="match status" value="1"/>
</dbReference>
<dbReference type="OrthoDB" id="2384862at2759"/>
<dbReference type="Proteomes" id="UP000022910">
    <property type="component" value="Unassembled WGS sequence"/>
</dbReference>
<dbReference type="HOGENOM" id="CLU_947124_0_0_1"/>
<dbReference type="InterPro" id="IPR013083">
    <property type="entry name" value="Znf_RING/FYVE/PHD"/>
</dbReference>
<reference evidence="2 3" key="1">
    <citation type="submission" date="2014-02" db="EMBL/GenBank/DDBJ databases">
        <title>Single nucleus genome sequencing reveals high similarity among nuclei of an endomycorrhizal fungus.</title>
        <authorList>
            <person name="Lin K."/>
            <person name="Geurts R."/>
            <person name="Zhang Z."/>
            <person name="Limpens E."/>
            <person name="Saunders D.G."/>
            <person name="Mu D."/>
            <person name="Pang E."/>
            <person name="Cao H."/>
            <person name="Cha H."/>
            <person name="Lin T."/>
            <person name="Zhou Q."/>
            <person name="Shang Y."/>
            <person name="Li Y."/>
            <person name="Ivanov S."/>
            <person name="Sharma T."/>
            <person name="Velzen R.V."/>
            <person name="Ruijter N.D."/>
            <person name="Aanen D.K."/>
            <person name="Win J."/>
            <person name="Kamoun S."/>
            <person name="Bisseling T."/>
            <person name="Huang S."/>
        </authorList>
    </citation>
    <scope>NUCLEOTIDE SEQUENCE [LARGE SCALE GENOMIC DNA]</scope>
    <source>
        <strain evidence="2">DAOM 197198w</strain>
        <strain evidence="3">DAOM197198w</strain>
    </source>
</reference>
<evidence type="ECO:0000313" key="3">
    <source>
        <dbReference type="Proteomes" id="UP000022910"/>
    </source>
</evidence>
<proteinExistence type="predicted"/>
<evidence type="ECO:0000256" key="1">
    <source>
        <dbReference type="SAM" id="Phobius"/>
    </source>
</evidence>
<sequence length="294" mass="34225">MSSSEYAKFIIAVAWACSSWTKAYLLLYKANVGGAPLIFRKRLSEGEKKIVACFHMLIVYALLRWLKIKSLPSPHVISLPPLVALISELFWCYLPTCFIEESIHFLLLRHFMHIRNSTCLIIKGRPVLDGTKDDDCCVCYGVGIGNGPYYSDDPNMDSLGVIENYCKVSHHVAHRDCMFKWLGISVVSRLGWQNSNLRLRPIPTCPICRGEIIFEVIQKNLLEKEEIIEGKNKNNWLRKLGALIKDWRNVMDWRWIIVRVEVTTVYILMVWRILKWREKIIRSLTYYNRNLTNS</sequence>
<keyword evidence="1" id="KW-0812">Transmembrane</keyword>
<protein>
    <submittedName>
        <fullName evidence="2">Uncharacterized protein</fullName>
    </submittedName>
</protein>
<comment type="caution">
    <text evidence="2">The sequence shown here is derived from an EMBL/GenBank/DDBJ whole genome shotgun (WGS) entry which is preliminary data.</text>
</comment>
<dbReference type="AlphaFoldDB" id="A0A015K515"/>
<dbReference type="EMBL" id="JEMT01024692">
    <property type="protein sequence ID" value="EXX62543.1"/>
    <property type="molecule type" value="Genomic_DNA"/>
</dbReference>
<dbReference type="Gene3D" id="3.30.40.10">
    <property type="entry name" value="Zinc/RING finger domain, C3HC4 (zinc finger)"/>
    <property type="match status" value="1"/>
</dbReference>
<gene>
    <name evidence="2" type="ORF">RirG_160720</name>
</gene>
<evidence type="ECO:0000313" key="2">
    <source>
        <dbReference type="EMBL" id="EXX62544.1"/>
    </source>
</evidence>
<keyword evidence="1" id="KW-1133">Transmembrane helix</keyword>